<dbReference type="AlphaFoldDB" id="A0A834VMQ6"/>
<comment type="caution">
    <text evidence="1">The sequence shown here is derived from an EMBL/GenBank/DDBJ whole genome shotgun (WGS) entry which is preliminary data.</text>
</comment>
<gene>
    <name evidence="1" type="ORF">PtrM4_118400</name>
</gene>
<organism evidence="1 2">
    <name type="scientific">Pyrenophora tritici-repentis</name>
    <dbReference type="NCBI Taxonomy" id="45151"/>
    <lineage>
        <taxon>Eukaryota</taxon>
        <taxon>Fungi</taxon>
        <taxon>Dikarya</taxon>
        <taxon>Ascomycota</taxon>
        <taxon>Pezizomycotina</taxon>
        <taxon>Dothideomycetes</taxon>
        <taxon>Pleosporomycetidae</taxon>
        <taxon>Pleosporales</taxon>
        <taxon>Pleosporineae</taxon>
        <taxon>Pleosporaceae</taxon>
        <taxon>Pyrenophora</taxon>
    </lineage>
</organism>
<evidence type="ECO:0000313" key="1">
    <source>
        <dbReference type="EMBL" id="KAF7569425.1"/>
    </source>
</evidence>
<dbReference type="GeneID" id="6343113"/>
<dbReference type="Proteomes" id="UP000245464">
    <property type="component" value="Chromosome 6"/>
</dbReference>
<dbReference type="RefSeq" id="XP_001935203.2">
    <property type="nucleotide sequence ID" value="XM_001935168.2"/>
</dbReference>
<accession>A0A834VMQ6</accession>
<evidence type="ECO:0000313" key="2">
    <source>
        <dbReference type="Proteomes" id="UP000245464"/>
    </source>
</evidence>
<reference evidence="1" key="1">
    <citation type="journal article" date="2018" name="BMC Genomics">
        <title>Comparative genomics of the wheat fungal pathogen Pyrenophora tritici-repentis reveals chromosomal variations and genome plasticity.</title>
        <authorList>
            <person name="Moolhuijzen P."/>
            <person name="See P.T."/>
            <person name="Hane J.K."/>
            <person name="Shi G."/>
            <person name="Liu Z."/>
            <person name="Oliver R.P."/>
            <person name="Moffat C.S."/>
        </authorList>
    </citation>
    <scope>NUCLEOTIDE SEQUENCE [LARGE SCALE GENOMIC DNA]</scope>
    <source>
        <strain evidence="1">M4</strain>
    </source>
</reference>
<name>A0A834VMQ6_9PLEO</name>
<proteinExistence type="predicted"/>
<protein>
    <submittedName>
        <fullName evidence="1">Uncharacterized protein</fullName>
    </submittedName>
</protein>
<dbReference type="EMBL" id="NQIK02000006">
    <property type="protein sequence ID" value="KAF7569425.1"/>
    <property type="molecule type" value="Genomic_DNA"/>
</dbReference>
<sequence length="78" mass="8477">MKYLATMNLVLALAPAALARVACCLAPPAAGIAPDRCRQSDTEPTCCSKNTFESCAGRGTFRWAFVYPNFGCWESNLR</sequence>
<dbReference type="KEGG" id="ptrr:6343113"/>